<reference evidence="11 12" key="1">
    <citation type="submission" date="2012-04" db="EMBL/GenBank/DDBJ databases">
        <authorList>
            <person name="Genoscope - CEA"/>
        </authorList>
    </citation>
    <scope>NUCLEOTIDE SEQUENCE [LARGE SCALE GENOMIC DNA]</scope>
    <source>
        <strain evidence="11 12">9443</strain>
    </source>
</reference>
<dbReference type="Gene3D" id="3.30.460.10">
    <property type="entry name" value="Beta Polymerase, domain 2"/>
    <property type="match status" value="1"/>
</dbReference>
<evidence type="ECO:0000256" key="3">
    <source>
        <dbReference type="ARBA" id="ARBA00022679"/>
    </source>
</evidence>
<keyword evidence="6" id="KW-0547">Nucleotide-binding</keyword>
<dbReference type="InterPro" id="IPR052038">
    <property type="entry name" value="Type-VII_TA_antitoxin"/>
</dbReference>
<dbReference type="InterPro" id="IPR043519">
    <property type="entry name" value="NT_sf"/>
</dbReference>
<keyword evidence="2" id="KW-1277">Toxin-antitoxin system</keyword>
<evidence type="ECO:0000313" key="12">
    <source>
        <dbReference type="Proteomes" id="UP000003480"/>
    </source>
</evidence>
<evidence type="ECO:0000256" key="4">
    <source>
        <dbReference type="ARBA" id="ARBA00022695"/>
    </source>
</evidence>
<dbReference type="Pfam" id="PF01909">
    <property type="entry name" value="NTP_transf_2"/>
    <property type="match status" value="1"/>
</dbReference>
<keyword evidence="5" id="KW-0479">Metal-binding</keyword>
<evidence type="ECO:0000313" key="11">
    <source>
        <dbReference type="EMBL" id="CCI00827.1"/>
    </source>
</evidence>
<keyword evidence="8" id="KW-0460">Magnesium</keyword>
<name>I4FYR6_MICAE</name>
<dbReference type="EMBL" id="CAIJ01000033">
    <property type="protein sequence ID" value="CCI00827.1"/>
    <property type="molecule type" value="Genomic_DNA"/>
</dbReference>
<evidence type="ECO:0000256" key="1">
    <source>
        <dbReference type="ARBA" id="ARBA00001946"/>
    </source>
</evidence>
<evidence type="ECO:0000256" key="9">
    <source>
        <dbReference type="ARBA" id="ARBA00038276"/>
    </source>
</evidence>
<feature type="domain" description="Polymerase nucleotidyl transferase" evidence="10">
    <location>
        <begin position="47"/>
        <end position="121"/>
    </location>
</feature>
<dbReference type="Proteomes" id="UP000003480">
    <property type="component" value="Unassembled WGS sequence"/>
</dbReference>
<comment type="cofactor">
    <cofactor evidence="1">
        <name>Mg(2+)</name>
        <dbReference type="ChEBI" id="CHEBI:18420"/>
    </cofactor>
</comment>
<evidence type="ECO:0000256" key="5">
    <source>
        <dbReference type="ARBA" id="ARBA00022723"/>
    </source>
</evidence>
<dbReference type="GO" id="GO:0016779">
    <property type="term" value="F:nucleotidyltransferase activity"/>
    <property type="evidence" value="ECO:0007669"/>
    <property type="project" value="UniProtKB-KW"/>
</dbReference>
<protein>
    <recommendedName>
        <fullName evidence="10">Polymerase nucleotidyl transferase domain-containing protein</fullName>
    </recommendedName>
</protein>
<evidence type="ECO:0000259" key="10">
    <source>
        <dbReference type="Pfam" id="PF01909"/>
    </source>
</evidence>
<dbReference type="HOGENOM" id="CLU_130257_10_1_3"/>
<dbReference type="PANTHER" id="PTHR33571:SF12">
    <property type="entry name" value="BSL3053 PROTEIN"/>
    <property type="match status" value="1"/>
</dbReference>
<keyword evidence="7" id="KW-0067">ATP-binding</keyword>
<comment type="similarity">
    <text evidence="9">Belongs to the MntA antitoxin family.</text>
</comment>
<keyword evidence="3" id="KW-0808">Transferase</keyword>
<accession>I4FYR6</accession>
<sequence length="132" mass="14967">MKPEIFYPNASPVLFQQTLTILERFGRLSGLGKETEMKRDEVLAILDAHREELQKLGVKSLSLFGSVARDEAHADSDVDLLVEFNRQGGFFQLLQVQYYLEDILGCSVDLGTQDALREHLREPVLEDVINAF</sequence>
<keyword evidence="4" id="KW-0548">Nucleotidyltransferase</keyword>
<evidence type="ECO:0000256" key="2">
    <source>
        <dbReference type="ARBA" id="ARBA00022649"/>
    </source>
</evidence>
<dbReference type="InterPro" id="IPR002934">
    <property type="entry name" value="Polymerase_NTP_transf_dom"/>
</dbReference>
<comment type="caution">
    <text evidence="11">The sequence shown here is derived from an EMBL/GenBank/DDBJ whole genome shotgun (WGS) entry which is preliminary data.</text>
</comment>
<gene>
    <name evidence="11" type="ORF">MICAC_1280010</name>
</gene>
<organism evidence="11 12">
    <name type="scientific">Microcystis aeruginosa PCC 9443</name>
    <dbReference type="NCBI Taxonomy" id="1160281"/>
    <lineage>
        <taxon>Bacteria</taxon>
        <taxon>Bacillati</taxon>
        <taxon>Cyanobacteriota</taxon>
        <taxon>Cyanophyceae</taxon>
        <taxon>Oscillatoriophycideae</taxon>
        <taxon>Chroococcales</taxon>
        <taxon>Microcystaceae</taxon>
        <taxon>Microcystis</taxon>
    </lineage>
</organism>
<dbReference type="CDD" id="cd05403">
    <property type="entry name" value="NT_KNTase_like"/>
    <property type="match status" value="1"/>
</dbReference>
<evidence type="ECO:0000256" key="6">
    <source>
        <dbReference type="ARBA" id="ARBA00022741"/>
    </source>
</evidence>
<dbReference type="GO" id="GO:0005524">
    <property type="term" value="F:ATP binding"/>
    <property type="evidence" value="ECO:0007669"/>
    <property type="project" value="UniProtKB-KW"/>
</dbReference>
<proteinExistence type="inferred from homology"/>
<evidence type="ECO:0000256" key="8">
    <source>
        <dbReference type="ARBA" id="ARBA00022842"/>
    </source>
</evidence>
<evidence type="ECO:0000256" key="7">
    <source>
        <dbReference type="ARBA" id="ARBA00022840"/>
    </source>
</evidence>
<dbReference type="AlphaFoldDB" id="I4FYR6"/>
<dbReference type="GO" id="GO:0046872">
    <property type="term" value="F:metal ion binding"/>
    <property type="evidence" value="ECO:0007669"/>
    <property type="project" value="UniProtKB-KW"/>
</dbReference>
<dbReference type="PANTHER" id="PTHR33571">
    <property type="entry name" value="SSL8005 PROTEIN"/>
    <property type="match status" value="1"/>
</dbReference>
<dbReference type="SUPFAM" id="SSF81301">
    <property type="entry name" value="Nucleotidyltransferase"/>
    <property type="match status" value="1"/>
</dbReference>